<sequence>LISSEPVLDVLYRDGYDAVVVDVTATALPVSTVAKKLLTGAYGVELHKIGMSNPYTNGILKTSGGKPDIIYIVSEKDDVPDKRVRVGVATGMREAFECQRLKKVLFYPFCISHEEEITDFVIQQFLLASYKAFTWTPKAKTYDGTITLAGVSKQNCEQMQRMYEQLLDAEIRPRIAAVEALPKSPPQLPRAENTTEL</sequence>
<evidence type="ECO:0000313" key="1">
    <source>
        <dbReference type="Proteomes" id="UP000050761"/>
    </source>
</evidence>
<dbReference type="Proteomes" id="UP000050761">
    <property type="component" value="Unassembled WGS sequence"/>
</dbReference>
<reference evidence="2" key="1">
    <citation type="submission" date="2019-09" db="UniProtKB">
        <authorList>
            <consortium name="WormBaseParasite"/>
        </authorList>
    </citation>
    <scope>IDENTIFICATION</scope>
</reference>
<protein>
    <submittedName>
        <fullName evidence="2">Response regulatory domain-containing protein</fullName>
    </submittedName>
</protein>
<keyword evidence="1" id="KW-1185">Reference proteome</keyword>
<dbReference type="AlphaFoldDB" id="A0A183FYG0"/>
<organism evidence="1 2">
    <name type="scientific">Heligmosomoides polygyrus</name>
    <name type="common">Parasitic roundworm</name>
    <dbReference type="NCBI Taxonomy" id="6339"/>
    <lineage>
        <taxon>Eukaryota</taxon>
        <taxon>Metazoa</taxon>
        <taxon>Ecdysozoa</taxon>
        <taxon>Nematoda</taxon>
        <taxon>Chromadorea</taxon>
        <taxon>Rhabditida</taxon>
        <taxon>Rhabditina</taxon>
        <taxon>Rhabditomorpha</taxon>
        <taxon>Strongyloidea</taxon>
        <taxon>Heligmosomidae</taxon>
        <taxon>Heligmosomoides</taxon>
    </lineage>
</organism>
<accession>A0A183FYG0</accession>
<evidence type="ECO:0000313" key="2">
    <source>
        <dbReference type="WBParaSite" id="HPBE_0001368001-mRNA-1"/>
    </source>
</evidence>
<dbReference type="WBParaSite" id="HPBE_0001368001-mRNA-1">
    <property type="protein sequence ID" value="HPBE_0001368001-mRNA-1"/>
    <property type="gene ID" value="HPBE_0001368001"/>
</dbReference>
<proteinExistence type="predicted"/>
<name>A0A183FYG0_HELPZ</name>